<reference evidence="2 3" key="1">
    <citation type="journal article" date="2019" name="Syst. Appl. Microbiol.">
        <title>Characterization of Bifidobacterium species in feaces of the Egyptian fruit bat: Description of B. vespertilionis sp. nov. and B. rousetti sp. nov.</title>
        <authorList>
            <person name="Modesto M."/>
            <person name="Satti M."/>
            <person name="Watanabe K."/>
            <person name="Puglisi E."/>
            <person name="Morelli L."/>
            <person name="Huang C.-H."/>
            <person name="Liou J.-S."/>
            <person name="Miyashita M."/>
            <person name="Tamura T."/>
            <person name="Saito S."/>
            <person name="Mori K."/>
            <person name="Huang L."/>
            <person name="Sciavilla P."/>
            <person name="Sandri C."/>
            <person name="Spiezio C."/>
            <person name="Vitali F."/>
            <person name="Cavalieri D."/>
            <person name="Perpetuini G."/>
            <person name="Tofalo R."/>
            <person name="Bonetti A."/>
            <person name="Arita M."/>
            <person name="Mattarelli P."/>
        </authorList>
    </citation>
    <scope>NUCLEOTIDE SEQUENCE [LARGE SCALE GENOMIC DNA]</scope>
    <source>
        <strain evidence="2 3">RST17</strain>
    </source>
</reference>
<organism evidence="2 3">
    <name type="scientific">Bifidobacterium myosotis</name>
    <dbReference type="NCBI Taxonomy" id="1630166"/>
    <lineage>
        <taxon>Bacteria</taxon>
        <taxon>Bacillati</taxon>
        <taxon>Actinomycetota</taxon>
        <taxon>Actinomycetes</taxon>
        <taxon>Bifidobacteriales</taxon>
        <taxon>Bifidobacteriaceae</taxon>
        <taxon>Bifidobacterium</taxon>
    </lineage>
</organism>
<sequence>MGRGPRALGAHARRGRPARRLVRRARLRDGPRGARDQRQRRGEAGGPRQRRLAGPQMTPADTLAAALLEVTDRPLLAVWVAGSHAHGLADPLSDVDLRAVAAPSADDILMGEARWTRSAAGADVTVMTPLSFHDAMAKGSHTQLEALTLPDDCLISDAGGLLAAFRPLAGELTTRATVDSALGNARSNLHLLARRGDWDERRIRKTQAETLRLLAAAGIVSSGGRTRVPWPCRLDPDDLEALMQVRREGMDPAELERQLPVVAEYAAAHRPPGLTKRARARARDAALRIQRAVLDGSARTVTAGEAGALLAEWERRL</sequence>
<name>A0A5M9ZFV0_9BIFI</name>
<dbReference type="InterPro" id="IPR043519">
    <property type="entry name" value="NT_sf"/>
</dbReference>
<feature type="compositionally biased region" description="Basic and acidic residues" evidence="1">
    <location>
        <begin position="27"/>
        <end position="43"/>
    </location>
</feature>
<feature type="region of interest" description="Disordered" evidence="1">
    <location>
        <begin position="1"/>
        <end position="57"/>
    </location>
</feature>
<dbReference type="Proteomes" id="UP000410049">
    <property type="component" value="Unassembled WGS sequence"/>
</dbReference>
<dbReference type="EMBL" id="RZUH01000017">
    <property type="protein sequence ID" value="KAA8825367.1"/>
    <property type="molecule type" value="Genomic_DNA"/>
</dbReference>
<protein>
    <recommendedName>
        <fullName evidence="4">Nucleotidyltransferase domain-containing protein</fullName>
    </recommendedName>
</protein>
<dbReference type="Gene3D" id="3.30.460.10">
    <property type="entry name" value="Beta Polymerase, domain 2"/>
    <property type="match status" value="1"/>
</dbReference>
<comment type="caution">
    <text evidence="2">The sequence shown here is derived from an EMBL/GenBank/DDBJ whole genome shotgun (WGS) entry which is preliminary data.</text>
</comment>
<evidence type="ECO:0000313" key="3">
    <source>
        <dbReference type="Proteomes" id="UP000410049"/>
    </source>
</evidence>
<feature type="compositionally biased region" description="Low complexity" evidence="1">
    <location>
        <begin position="1"/>
        <end position="10"/>
    </location>
</feature>
<accession>A0A5M9ZFV0</accession>
<evidence type="ECO:0000313" key="2">
    <source>
        <dbReference type="EMBL" id="KAA8825367.1"/>
    </source>
</evidence>
<proteinExistence type="predicted"/>
<gene>
    <name evidence="2" type="ORF">EMO91_12440</name>
</gene>
<evidence type="ECO:0000256" key="1">
    <source>
        <dbReference type="SAM" id="MobiDB-lite"/>
    </source>
</evidence>
<feature type="compositionally biased region" description="Basic residues" evidence="1">
    <location>
        <begin position="11"/>
        <end position="26"/>
    </location>
</feature>
<dbReference type="SUPFAM" id="SSF81301">
    <property type="entry name" value="Nucleotidyltransferase"/>
    <property type="match status" value="1"/>
</dbReference>
<evidence type="ECO:0008006" key="4">
    <source>
        <dbReference type="Google" id="ProtNLM"/>
    </source>
</evidence>
<dbReference type="AlphaFoldDB" id="A0A5M9ZFV0"/>